<dbReference type="InterPro" id="IPR004843">
    <property type="entry name" value="Calcineurin-like_PHP"/>
</dbReference>
<dbReference type="SUPFAM" id="SSF56300">
    <property type="entry name" value="Metallo-dependent phosphatases"/>
    <property type="match status" value="1"/>
</dbReference>
<reference evidence="3" key="1">
    <citation type="submission" date="2016-10" db="EMBL/GenBank/DDBJ databases">
        <authorList>
            <person name="Varghese N."/>
            <person name="Submissions S."/>
        </authorList>
    </citation>
    <scope>NUCLEOTIDE SEQUENCE [LARGE SCALE GENOMIC DNA]</scope>
    <source>
        <strain evidence="3">DSM 17038</strain>
    </source>
</reference>
<dbReference type="EMBL" id="FOOX01000019">
    <property type="protein sequence ID" value="SFH17650.1"/>
    <property type="molecule type" value="Genomic_DNA"/>
</dbReference>
<evidence type="ECO:0000259" key="1">
    <source>
        <dbReference type="Pfam" id="PF00149"/>
    </source>
</evidence>
<dbReference type="AlphaFoldDB" id="A0A1I2XW35"/>
<accession>A0A1I2XW35</accession>
<feature type="domain" description="Calcineurin-like phosphoesterase" evidence="1">
    <location>
        <begin position="1"/>
        <end position="207"/>
    </location>
</feature>
<dbReference type="Proteomes" id="UP000199337">
    <property type="component" value="Unassembled WGS sequence"/>
</dbReference>
<evidence type="ECO:0000313" key="3">
    <source>
        <dbReference type="Proteomes" id="UP000199337"/>
    </source>
</evidence>
<dbReference type="Gene3D" id="3.60.21.10">
    <property type="match status" value="1"/>
</dbReference>
<sequence>MNIFAIGDLHLSFKHEVNVLNWENYEEYKPMEDIEPSWHLHAKIIYENWTRNVSDQDVVLVPGDISWAMRLEEAQADLSYMGLLPGRIICVQGNHDYWWQSISRIRSAVPPNMSMIQNDHVEIKNGVNICGTRGWLCPGGSFFKEEDEKIYRRELLRMENSLQSAGSGRKIAMMHYMPTNEKHDYSGFIELFQKYEVDTVIYGHLHARACRYRLPDRAWGVNFYLASADYLNFGPALILTV</sequence>
<dbReference type="InterPro" id="IPR051158">
    <property type="entry name" value="Metallophosphoesterase_sf"/>
</dbReference>
<keyword evidence="3" id="KW-1185">Reference proteome</keyword>
<dbReference type="PANTHER" id="PTHR31302:SF22">
    <property type="entry name" value="PHOSPHOESTERASE"/>
    <property type="match status" value="1"/>
</dbReference>
<dbReference type="InterPro" id="IPR014578">
    <property type="entry name" value="Pesterase_CT488"/>
</dbReference>
<dbReference type="RefSeq" id="WP_092473954.1">
    <property type="nucleotide sequence ID" value="NZ_FOOX01000019.1"/>
</dbReference>
<dbReference type="PIRSF" id="PIRSF033094">
    <property type="entry name" value="Pesterase_CT488"/>
    <property type="match status" value="1"/>
</dbReference>
<dbReference type="GO" id="GO:0016787">
    <property type="term" value="F:hydrolase activity"/>
    <property type="evidence" value="ECO:0007669"/>
    <property type="project" value="InterPro"/>
</dbReference>
<gene>
    <name evidence="2" type="ORF">SAMN05660649_04151</name>
</gene>
<organism evidence="2 3">
    <name type="scientific">Desulfotruncus arcticus DSM 17038</name>
    <dbReference type="NCBI Taxonomy" id="1121424"/>
    <lineage>
        <taxon>Bacteria</taxon>
        <taxon>Bacillati</taxon>
        <taxon>Bacillota</taxon>
        <taxon>Clostridia</taxon>
        <taxon>Eubacteriales</taxon>
        <taxon>Desulfallaceae</taxon>
        <taxon>Desulfotruncus</taxon>
    </lineage>
</organism>
<dbReference type="PANTHER" id="PTHR31302">
    <property type="entry name" value="TRANSMEMBRANE PROTEIN WITH METALLOPHOSPHOESTERASE DOMAIN-RELATED"/>
    <property type="match status" value="1"/>
</dbReference>
<dbReference type="OrthoDB" id="8610138at2"/>
<evidence type="ECO:0000313" key="2">
    <source>
        <dbReference type="EMBL" id="SFH17650.1"/>
    </source>
</evidence>
<dbReference type="STRING" id="341036.SAMN05660649_04151"/>
<proteinExistence type="predicted"/>
<dbReference type="InterPro" id="IPR029052">
    <property type="entry name" value="Metallo-depent_PP-like"/>
</dbReference>
<name>A0A1I2XW35_9FIRM</name>
<dbReference type="Pfam" id="PF00149">
    <property type="entry name" value="Metallophos"/>
    <property type="match status" value="1"/>
</dbReference>
<protein>
    <recommendedName>
        <fullName evidence="1">Calcineurin-like phosphoesterase domain-containing protein</fullName>
    </recommendedName>
</protein>